<reference evidence="2" key="1">
    <citation type="submission" date="2015-07" db="EMBL/GenBank/DDBJ databases">
        <title>Nocardia seriolae U-1 whole genome shotgun sequence.</title>
        <authorList>
            <person name="Imajoh M."/>
            <person name="Fukumoto Y."/>
            <person name="Sukeda M."/>
            <person name="Yamane J."/>
            <person name="Yamasaki K."/>
            <person name="Shimizu M."/>
            <person name="Ohnishi K."/>
            <person name="Oshima S."/>
        </authorList>
    </citation>
    <scope>NUCLEOTIDE SEQUENCE [LARGE SCALE GENOMIC DNA]</scope>
    <source>
        <strain evidence="2">U-1</strain>
    </source>
</reference>
<evidence type="ECO:0000313" key="2">
    <source>
        <dbReference type="Proteomes" id="UP000037179"/>
    </source>
</evidence>
<dbReference type="Proteomes" id="UP000037179">
    <property type="component" value="Unassembled WGS sequence"/>
</dbReference>
<sequence length="89" mass="9628">MLLPETVFVAVETQAVAIPNAQGLGVGGAQEIAADAEHSFHAVILPRAWCGCRGSSPRWGRSLADPIAALRQWTEQHINEIERARAARE</sequence>
<evidence type="ECO:0000313" key="1">
    <source>
        <dbReference type="EMBL" id="GAP26086.1"/>
    </source>
</evidence>
<gene>
    <name evidence="1" type="ORF">NSK11_contig00002-0031</name>
</gene>
<dbReference type="AlphaFoldDB" id="A0ABC9YKA1"/>
<reference evidence="1 2" key="2">
    <citation type="journal article" date="2016" name="Genome Announc.">
        <title>Draft Genome Sequence of Erythromycin- and Oxytetracycline-Sensitive Nocardia seriolae Strain U-1 (NBRC 110359).</title>
        <authorList>
            <person name="Imajoh M."/>
            <person name="Sukeda M."/>
            <person name="Shimizu M."/>
            <person name="Yamane J."/>
            <person name="Ohnishi K."/>
            <person name="Oshima S."/>
        </authorList>
    </citation>
    <scope>NUCLEOTIDE SEQUENCE [LARGE SCALE GENOMIC DNA]</scope>
    <source>
        <strain evidence="1 2">U-1</strain>
    </source>
</reference>
<comment type="caution">
    <text evidence="1">The sequence shown here is derived from an EMBL/GenBank/DDBJ whole genome shotgun (WGS) entry which is preliminary data.</text>
</comment>
<accession>A0ABC9YKA1</accession>
<organism evidence="1 2">
    <name type="scientific">Nocardia seriolae</name>
    <dbReference type="NCBI Taxonomy" id="37332"/>
    <lineage>
        <taxon>Bacteria</taxon>
        <taxon>Bacillati</taxon>
        <taxon>Actinomycetota</taxon>
        <taxon>Actinomycetes</taxon>
        <taxon>Mycobacteriales</taxon>
        <taxon>Nocardiaceae</taxon>
        <taxon>Nocardia</taxon>
    </lineage>
</organism>
<name>A0ABC9YKA1_9NOCA</name>
<keyword evidence="2" id="KW-1185">Reference proteome</keyword>
<proteinExistence type="predicted"/>
<dbReference type="EMBL" id="BBYQ01000002">
    <property type="protein sequence ID" value="GAP26086.1"/>
    <property type="molecule type" value="Genomic_DNA"/>
</dbReference>
<protein>
    <submittedName>
        <fullName evidence="1">HxlR family transcriptional regulator</fullName>
    </submittedName>
</protein>